<dbReference type="Pfam" id="PF00501">
    <property type="entry name" value="AMP-binding"/>
    <property type="match status" value="1"/>
</dbReference>
<reference evidence="4" key="1">
    <citation type="submission" date="2009-12" db="EMBL/GenBank/DDBJ databases">
        <title>Complete sequence of Treponema primitia strain ZAS-2.</title>
        <authorList>
            <person name="Tetu S.G."/>
            <person name="Matson E."/>
            <person name="Ren Q."/>
            <person name="Seshadri R."/>
            <person name="Elbourne L."/>
            <person name="Hassan K.A."/>
            <person name="Durkin A."/>
            <person name="Radune D."/>
            <person name="Mohamoud Y."/>
            <person name="Shay R."/>
            <person name="Jin S."/>
            <person name="Zhang X."/>
            <person name="Lucey K."/>
            <person name="Ballor N.R."/>
            <person name="Ottesen E."/>
            <person name="Rosenthal R."/>
            <person name="Allen A."/>
            <person name="Leadbetter J.R."/>
            <person name="Paulsen I.T."/>
        </authorList>
    </citation>
    <scope>NUCLEOTIDE SEQUENCE [LARGE SCALE GENOMIC DNA]</scope>
    <source>
        <strain evidence="4">ATCC BAA-887 / DSM 12427 / ZAS-2</strain>
    </source>
</reference>
<feature type="domain" description="AMP-dependent synthetase/ligase" evidence="2">
    <location>
        <begin position="31"/>
        <end position="461"/>
    </location>
</feature>
<dbReference type="SUPFAM" id="SSF56801">
    <property type="entry name" value="Acetyl-CoA synthetase-like"/>
    <property type="match status" value="1"/>
</dbReference>
<proteinExistence type="predicted"/>
<feature type="transmembrane region" description="Helical" evidence="1">
    <location>
        <begin position="338"/>
        <end position="360"/>
    </location>
</feature>
<dbReference type="PROSITE" id="PS00455">
    <property type="entry name" value="AMP_BINDING"/>
    <property type="match status" value="1"/>
</dbReference>
<evidence type="ECO:0000256" key="1">
    <source>
        <dbReference type="SAM" id="Phobius"/>
    </source>
</evidence>
<name>F5YME8_TREPZ</name>
<dbReference type="KEGG" id="tpi:TREPR_0175"/>
<evidence type="ECO:0000313" key="3">
    <source>
        <dbReference type="EMBL" id="AEF86159.1"/>
    </source>
</evidence>
<dbReference type="InterPro" id="IPR020845">
    <property type="entry name" value="AMP-binding_CS"/>
</dbReference>
<dbReference type="EMBL" id="CP001843">
    <property type="protein sequence ID" value="AEF86159.1"/>
    <property type="molecule type" value="Genomic_DNA"/>
</dbReference>
<dbReference type="PANTHER" id="PTHR43813:SF1">
    <property type="entry name" value="ACYL-ACTIVATING ENZYME 16, CHLOROPLASTIC-RELATED"/>
    <property type="match status" value="1"/>
</dbReference>
<keyword evidence="1" id="KW-0812">Transmembrane</keyword>
<dbReference type="HOGENOM" id="CLU_000022_45_5_12"/>
<reference evidence="3 4" key="2">
    <citation type="journal article" date="2011" name="ISME J.">
        <title>RNA-seq reveals cooperative metabolic interactions between two termite-gut spirochete species in co-culture.</title>
        <authorList>
            <person name="Rosenthal A.Z."/>
            <person name="Matson E.G."/>
            <person name="Eldar A."/>
            <person name="Leadbetter J.R."/>
        </authorList>
    </citation>
    <scope>NUCLEOTIDE SEQUENCE [LARGE SCALE GENOMIC DNA]</scope>
    <source>
        <strain evidence="4">ATCC BAA-887 / DSM 12427 / ZAS-2</strain>
    </source>
</reference>
<dbReference type="InterPro" id="IPR052987">
    <property type="entry name" value="Chloroplast_AMP-bd_Enzymes"/>
</dbReference>
<evidence type="ECO:0000313" key="4">
    <source>
        <dbReference type="Proteomes" id="UP000009223"/>
    </source>
</evidence>
<protein>
    <submittedName>
        <fullName evidence="3">AMP-binding enzyme family protein</fullName>
    </submittedName>
</protein>
<dbReference type="InterPro" id="IPR042099">
    <property type="entry name" value="ANL_N_sf"/>
</dbReference>
<dbReference type="Proteomes" id="UP000009223">
    <property type="component" value="Chromosome"/>
</dbReference>
<gene>
    <name evidence="3" type="ordered locus">TREPR_0175</name>
</gene>
<dbReference type="Pfam" id="PF23562">
    <property type="entry name" value="AMP-binding_C_3"/>
    <property type="match status" value="1"/>
</dbReference>
<keyword evidence="1" id="KW-1133">Transmembrane helix</keyword>
<dbReference type="RefSeq" id="WP_015706301.1">
    <property type="nucleotide sequence ID" value="NC_015578.1"/>
</dbReference>
<keyword evidence="4" id="KW-1185">Reference proteome</keyword>
<organism evidence="3 4">
    <name type="scientific">Treponema primitia (strain ATCC BAA-887 / DSM 12427 / ZAS-2)</name>
    <dbReference type="NCBI Taxonomy" id="545694"/>
    <lineage>
        <taxon>Bacteria</taxon>
        <taxon>Pseudomonadati</taxon>
        <taxon>Spirochaetota</taxon>
        <taxon>Spirochaetia</taxon>
        <taxon>Spirochaetales</taxon>
        <taxon>Treponemataceae</taxon>
        <taxon>Treponema</taxon>
    </lineage>
</organism>
<dbReference type="Gene3D" id="3.40.50.12780">
    <property type="entry name" value="N-terminal domain of ligase-like"/>
    <property type="match status" value="2"/>
</dbReference>
<dbReference type="STRING" id="545694.TREPR_0175"/>
<evidence type="ECO:0000259" key="2">
    <source>
        <dbReference type="Pfam" id="PF00501"/>
    </source>
</evidence>
<feature type="transmembrane region" description="Helical" evidence="1">
    <location>
        <begin position="299"/>
        <end position="318"/>
    </location>
</feature>
<sequence length="637" mass="72189">MEQTLPLMLRERVRAIPAVGAQYAKDASGHFQPKTYQQFYDEIRHVAAGLLELGAKRGDHIGIISDNRQEWLVSDFAVLSIGAADVPRGCDSLEQEIAYILGFTDCTISFVENQKQITKILARREELPLLKTLISYDTVDEKTLEAVKAGGLSVCLYEELLKMGEKRHSQNPEEIDAEMNKGQGEDLATIIFTSGTTGIPKGVMLTHRNFLVQQPSFRLVFETKTGDIWLSVLPVWHVFERSIEYVIFYLGNGIAYSKPISSVLLPDFQNIRPQWMVSVPRVWESIMDWTNRNVKQQGWFWKNWFNFFVNLGIMYNYFRDLTFGLLPNFHGRIRVLDAIIGFFPWVLLCPARGLAWLLVFRRVKKRLGGRFRAGISGGGSLPVKVDLFFNAVGLRLQEGYGLTETSPIVAVRRYKAARRNTVGQVLLDTECRIVDNKGAILQPGNNGHLQVRGGQVMKGYYRKPEETAKVLFDDGWIETGDIAMMTYDNEVRITGRAKDTIVLRGGENVEPIPIELKIQESPWVAQCMVVGQDQKYLAALIVPVQEAIMGFAEENNIPIVDYDLLLQQPEINELIANDVFQLVSPQAGFKPFERIFKFRLIPKPFAVGVELTGKMELIRQKISANYSREIANLFKGK</sequence>
<dbReference type="PANTHER" id="PTHR43813">
    <property type="entry name" value="ACYL-ACTIVATING ENZYME 16, CHLOROPLASTIC-RELATED"/>
    <property type="match status" value="1"/>
</dbReference>
<accession>F5YME8</accession>
<dbReference type="eggNOG" id="COG1022">
    <property type="taxonomic scope" value="Bacteria"/>
</dbReference>
<dbReference type="InterPro" id="IPR000873">
    <property type="entry name" value="AMP-dep_synth/lig_dom"/>
</dbReference>
<keyword evidence="1" id="KW-0472">Membrane</keyword>
<dbReference type="AlphaFoldDB" id="F5YME8"/>
<dbReference type="OrthoDB" id="311554at2"/>